<sequence length="360" mass="41277">MVEVVQKLCEDMMLSLRKVEVDIKKNINDLLLEHRHLERDHVRGSILDWITPFEYSRQQNETISKRQPGTCQWFLDSLEFQKWIKSDGQTLFCPGIPGAGKTVLVSVVVDSLIALFRSDETIGIAYVYCDFRKTHEQTAKDILASLLRQLAYGQSYLPASVISLHDMHRAQGSLPSFEELLTTFRSVAALFSKIFVVIDAIDEMSMACRYKLIPEILDQQYKVNIFVTSRYIPDIVQEFKGSTALEIRASNPDVESYIETHIKSLPCFDDWSPKLHEEVKTHISTAVDGMFLLAHIYLKSIEDKITNKAVRRAMIQFKAPKLPPSESKKCELFDEIYNQTMERVNGQKAGFREFAVKILS</sequence>
<proteinExistence type="predicted"/>
<organism evidence="3 4">
    <name type="scientific">Talaromyces atroroseus</name>
    <dbReference type="NCBI Taxonomy" id="1441469"/>
    <lineage>
        <taxon>Eukaryota</taxon>
        <taxon>Fungi</taxon>
        <taxon>Dikarya</taxon>
        <taxon>Ascomycota</taxon>
        <taxon>Pezizomycotina</taxon>
        <taxon>Eurotiomycetes</taxon>
        <taxon>Eurotiomycetidae</taxon>
        <taxon>Eurotiales</taxon>
        <taxon>Trichocomaceae</taxon>
        <taxon>Talaromyces</taxon>
        <taxon>Talaromyces sect. Trachyspermi</taxon>
    </lineage>
</organism>
<evidence type="ECO:0000256" key="1">
    <source>
        <dbReference type="ARBA" id="ARBA00022737"/>
    </source>
</evidence>
<keyword evidence="4" id="KW-1185">Reference proteome</keyword>
<keyword evidence="1" id="KW-0677">Repeat</keyword>
<dbReference type="OrthoDB" id="4221929at2759"/>
<dbReference type="PANTHER" id="PTHR10039">
    <property type="entry name" value="AMELOGENIN"/>
    <property type="match status" value="1"/>
</dbReference>
<dbReference type="STRING" id="1441469.A0A225B989"/>
<name>A0A225B989_TALAT</name>
<gene>
    <name evidence="3" type="ORF">UA08_02417</name>
</gene>
<dbReference type="Gene3D" id="3.40.50.300">
    <property type="entry name" value="P-loop containing nucleotide triphosphate hydrolases"/>
    <property type="match status" value="1"/>
</dbReference>
<dbReference type="AlphaFoldDB" id="A0A225B989"/>
<dbReference type="EMBL" id="LFMY01000003">
    <property type="protein sequence ID" value="OKL62527.1"/>
    <property type="molecule type" value="Genomic_DNA"/>
</dbReference>
<feature type="domain" description="Nephrocystin 3-like N-terminal" evidence="2">
    <location>
        <begin position="69"/>
        <end position="230"/>
    </location>
</feature>
<comment type="caution">
    <text evidence="3">The sequence shown here is derived from an EMBL/GenBank/DDBJ whole genome shotgun (WGS) entry which is preliminary data.</text>
</comment>
<dbReference type="SUPFAM" id="SSF52540">
    <property type="entry name" value="P-loop containing nucleoside triphosphate hydrolases"/>
    <property type="match status" value="1"/>
</dbReference>
<evidence type="ECO:0000259" key="2">
    <source>
        <dbReference type="Pfam" id="PF24883"/>
    </source>
</evidence>
<dbReference type="InterPro" id="IPR027417">
    <property type="entry name" value="P-loop_NTPase"/>
</dbReference>
<dbReference type="Pfam" id="PF24883">
    <property type="entry name" value="NPHP3_N"/>
    <property type="match status" value="1"/>
</dbReference>
<dbReference type="PANTHER" id="PTHR10039:SF15">
    <property type="entry name" value="NACHT DOMAIN-CONTAINING PROTEIN"/>
    <property type="match status" value="1"/>
</dbReference>
<dbReference type="Proteomes" id="UP000214365">
    <property type="component" value="Unassembled WGS sequence"/>
</dbReference>
<dbReference type="GeneID" id="31002172"/>
<accession>A0A225B989</accession>
<evidence type="ECO:0000313" key="3">
    <source>
        <dbReference type="EMBL" id="OKL62527.1"/>
    </source>
</evidence>
<protein>
    <recommendedName>
        <fullName evidence="2">Nephrocystin 3-like N-terminal domain-containing protein</fullName>
    </recommendedName>
</protein>
<dbReference type="RefSeq" id="XP_020122648.1">
    <property type="nucleotide sequence ID" value="XM_020264456.1"/>
</dbReference>
<dbReference type="InterPro" id="IPR056884">
    <property type="entry name" value="NPHP3-like_N"/>
</dbReference>
<reference evidence="3 4" key="1">
    <citation type="submission" date="2015-06" db="EMBL/GenBank/DDBJ databases">
        <title>Talaromyces atroroseus IBT 11181 draft genome.</title>
        <authorList>
            <person name="Rasmussen K.B."/>
            <person name="Rasmussen S."/>
            <person name="Petersen B."/>
            <person name="Sicheritz-Ponten T."/>
            <person name="Mortensen U.H."/>
            <person name="Thrane U."/>
        </authorList>
    </citation>
    <scope>NUCLEOTIDE SEQUENCE [LARGE SCALE GENOMIC DNA]</scope>
    <source>
        <strain evidence="3 4">IBT 11181</strain>
    </source>
</reference>
<evidence type="ECO:0000313" key="4">
    <source>
        <dbReference type="Proteomes" id="UP000214365"/>
    </source>
</evidence>